<dbReference type="EMBL" id="MJBS01000136">
    <property type="protein sequence ID" value="OHE92796.1"/>
    <property type="molecule type" value="Genomic_DNA"/>
</dbReference>
<evidence type="ECO:0000313" key="2">
    <source>
        <dbReference type="Proteomes" id="UP000176998"/>
    </source>
</evidence>
<dbReference type="GeneID" id="34565006"/>
<dbReference type="RefSeq" id="XP_022469964.1">
    <property type="nucleotide sequence ID" value="XM_022623496.1"/>
</dbReference>
<evidence type="ECO:0000313" key="1">
    <source>
        <dbReference type="EMBL" id="OHE92796.1"/>
    </source>
</evidence>
<comment type="caution">
    <text evidence="1">The sequence shown here is derived from an EMBL/GenBank/DDBJ whole genome shotgun (WGS) entry which is preliminary data.</text>
</comment>
<keyword evidence="2" id="KW-1185">Reference proteome</keyword>
<organism evidence="1 2">
    <name type="scientific">Colletotrichum orchidophilum</name>
    <dbReference type="NCBI Taxonomy" id="1209926"/>
    <lineage>
        <taxon>Eukaryota</taxon>
        <taxon>Fungi</taxon>
        <taxon>Dikarya</taxon>
        <taxon>Ascomycota</taxon>
        <taxon>Pezizomycotina</taxon>
        <taxon>Sordariomycetes</taxon>
        <taxon>Hypocreomycetidae</taxon>
        <taxon>Glomerellales</taxon>
        <taxon>Glomerellaceae</taxon>
        <taxon>Colletotrichum</taxon>
    </lineage>
</organism>
<dbReference type="AlphaFoldDB" id="A0A1G4AUM8"/>
<dbReference type="OrthoDB" id="10534498at2759"/>
<reference evidence="1 2" key="1">
    <citation type="submission" date="2016-09" db="EMBL/GenBank/DDBJ databases">
        <authorList>
            <person name="Capua I."/>
            <person name="De Benedictis P."/>
            <person name="Joannis T."/>
            <person name="Lombin L.H."/>
            <person name="Cattoli G."/>
        </authorList>
    </citation>
    <scope>NUCLEOTIDE SEQUENCE [LARGE SCALE GENOMIC DNA]</scope>
    <source>
        <strain evidence="1 2">IMI 309357</strain>
    </source>
</reference>
<proteinExistence type="predicted"/>
<accession>A0A1G4AUM8</accession>
<name>A0A1G4AUM8_9PEZI</name>
<protein>
    <submittedName>
        <fullName evidence="1">Uncharacterized protein</fullName>
    </submittedName>
</protein>
<dbReference type="Proteomes" id="UP000176998">
    <property type="component" value="Unassembled WGS sequence"/>
</dbReference>
<gene>
    <name evidence="1" type="ORF">CORC01_11874</name>
</gene>
<sequence length="104" mass="11418">MGSRRKSRSLAAAMDTVKESSGVVGGKIEPKGWKRQCTVCTSPCYLRCKGYNFSPPSAVSCQDTFQDPRGPSRDVDEAADDNFHAASRLEELEYGAKMMMDEST</sequence>